<dbReference type="PROSITE" id="PS50022">
    <property type="entry name" value="FA58C_3"/>
    <property type="match status" value="1"/>
</dbReference>
<dbReference type="Gene3D" id="3.20.20.80">
    <property type="entry name" value="Glycosidases"/>
    <property type="match status" value="1"/>
</dbReference>
<dbReference type="InterPro" id="IPR000421">
    <property type="entry name" value="FA58C"/>
</dbReference>
<dbReference type="GO" id="GO:0006004">
    <property type="term" value="P:fucose metabolic process"/>
    <property type="evidence" value="ECO:0007669"/>
    <property type="project" value="TreeGrafter"/>
</dbReference>
<feature type="signal peptide" evidence="6">
    <location>
        <begin position="1"/>
        <end position="23"/>
    </location>
</feature>
<dbReference type="Pfam" id="PF01120">
    <property type="entry name" value="Alpha_L_fucos"/>
    <property type="match status" value="1"/>
</dbReference>
<keyword evidence="3 6" id="KW-0732">Signal</keyword>
<dbReference type="InterPro" id="IPR017853">
    <property type="entry name" value="GH"/>
</dbReference>
<name>A0A3G9G6T8_9CAUL</name>
<proteinExistence type="inferred from homology"/>
<keyword evidence="5 8" id="KW-0326">Glycosidase</keyword>
<dbReference type="InterPro" id="IPR057739">
    <property type="entry name" value="Glyco_hydro_29_N"/>
</dbReference>
<dbReference type="EC" id="3.2.1.51" evidence="2"/>
<evidence type="ECO:0000313" key="9">
    <source>
        <dbReference type="Proteomes" id="UP000278756"/>
    </source>
</evidence>
<dbReference type="Pfam" id="PF13290">
    <property type="entry name" value="CHB_HEX_C_1"/>
    <property type="match status" value="1"/>
</dbReference>
<dbReference type="Pfam" id="PF00754">
    <property type="entry name" value="F5_F8_type_C"/>
    <property type="match status" value="2"/>
</dbReference>
<dbReference type="PANTHER" id="PTHR10030:SF37">
    <property type="entry name" value="ALPHA-L-FUCOSIDASE-RELATED"/>
    <property type="match status" value="1"/>
</dbReference>
<organism evidence="8 9">
    <name type="scientific">Asticcacaulis excentricus</name>
    <dbReference type="NCBI Taxonomy" id="78587"/>
    <lineage>
        <taxon>Bacteria</taxon>
        <taxon>Pseudomonadati</taxon>
        <taxon>Pseudomonadota</taxon>
        <taxon>Alphaproteobacteria</taxon>
        <taxon>Caulobacterales</taxon>
        <taxon>Caulobacteraceae</taxon>
        <taxon>Asticcacaulis</taxon>
    </lineage>
</organism>
<dbReference type="SUPFAM" id="SSF51445">
    <property type="entry name" value="(Trans)glycosidases"/>
    <property type="match status" value="1"/>
</dbReference>
<evidence type="ECO:0000256" key="3">
    <source>
        <dbReference type="ARBA" id="ARBA00022729"/>
    </source>
</evidence>
<evidence type="ECO:0000313" key="8">
    <source>
        <dbReference type="EMBL" id="BBF79959.1"/>
    </source>
</evidence>
<evidence type="ECO:0000259" key="7">
    <source>
        <dbReference type="PROSITE" id="PS50022"/>
    </source>
</evidence>
<dbReference type="PANTHER" id="PTHR10030">
    <property type="entry name" value="ALPHA-L-FUCOSIDASE"/>
    <property type="match status" value="1"/>
</dbReference>
<dbReference type="GO" id="GO:0005764">
    <property type="term" value="C:lysosome"/>
    <property type="evidence" value="ECO:0007669"/>
    <property type="project" value="TreeGrafter"/>
</dbReference>
<dbReference type="SUPFAM" id="SSF49785">
    <property type="entry name" value="Galactose-binding domain-like"/>
    <property type="match status" value="2"/>
</dbReference>
<feature type="chain" id="PRO_5018167829" description="alpha-L-fucosidase" evidence="6">
    <location>
        <begin position="24"/>
        <end position="693"/>
    </location>
</feature>
<evidence type="ECO:0000256" key="1">
    <source>
        <dbReference type="ARBA" id="ARBA00007951"/>
    </source>
</evidence>
<dbReference type="GO" id="GO:0004560">
    <property type="term" value="F:alpha-L-fucosidase activity"/>
    <property type="evidence" value="ECO:0007669"/>
    <property type="project" value="UniProtKB-EC"/>
</dbReference>
<evidence type="ECO:0000256" key="6">
    <source>
        <dbReference type="SAM" id="SignalP"/>
    </source>
</evidence>
<comment type="similarity">
    <text evidence="1">Belongs to the glycosyl hydrolase 29 family.</text>
</comment>
<sequence>MLMDRRTLSLSVFAGLVGGPALASAPKGPAPFGATPSARQYDWHRLETYGFMHYTINAFTDREWGYGDEPVSLFNPTDFSADQIVLAAKSGGLKGLILTAKHHDGFCLWPSRYTEHSVKYSPYKNGKGDVVGEMAEACRKHGLKFGVYLSPWDRNHAEYGRPAYVEYYHNQLEELTTQYGPLFEVWFDGANGGDGYYGGARERRKIDALTYYGWDTVRAIVRKNQPHAVMFADEHMDVRWVGNEHGQAGDPCWPTVDDTPYTMAKGNAGVRGGKIWNPAETNTSIRPGWFWHADESPRTPANLTRVYFESVGRGTTLLLNLAPDRRGRVPDADVASLTGWKAILDKTFARNLATGAKVTASSTYGEGFGPTQALKSNGFWAARTSDKAGAWIRFDLPKAQTFDVIRTAEDIRKGVRVDDFAIDILENGRWRTLQTHTYIGYKRLTRLSAPVTTRAVRIRILKAAASPILGDFGLFLMPPVLEEPTIKRDRAGLVSLSAAETDVRLFYTLDGSAPTTASTPFSAPFPLPEGGQVRAVAFSPARKALSAASVAQFDVAPVGWRMVSASSDTPNALLDGKGFMGRKGQPAELILDLGKVYDLKGFTLTPGVQDIYLDVNTVAQMGAPAGYIASVSLDGQTFAPAGEGEFSNIANSRSEQRIRFDAPHKGRYLKLRLPRAVQDKPTVAFSSVGVITR</sequence>
<feature type="domain" description="F5/8 type C" evidence="7">
    <location>
        <begin position="345"/>
        <end position="477"/>
    </location>
</feature>
<keyword evidence="4 8" id="KW-0378">Hydrolase</keyword>
<dbReference type="EMBL" id="AP018827">
    <property type="protein sequence ID" value="BBF79959.1"/>
    <property type="molecule type" value="Genomic_DNA"/>
</dbReference>
<dbReference type="OrthoDB" id="7176684at2"/>
<dbReference type="InterPro" id="IPR059177">
    <property type="entry name" value="GH29D-like_dom"/>
</dbReference>
<reference evidence="9" key="1">
    <citation type="journal article" date="2017" name="Biotechnol. Biofuels">
        <title>Evaluation of environmental bacterial communities as a factor affecting the growth of duckweed Lemna minor.</title>
        <authorList>
            <person name="Ishizawa H."/>
            <person name="Kuroda M."/>
            <person name="Morikawa M."/>
            <person name="Ike M."/>
        </authorList>
    </citation>
    <scope>NUCLEOTIDE SEQUENCE [LARGE SCALE GENOMIC DNA]</scope>
    <source>
        <strain evidence="9">M6</strain>
    </source>
</reference>
<dbReference type="Gene3D" id="2.60.120.260">
    <property type="entry name" value="Galactose-binding domain-like"/>
    <property type="match status" value="2"/>
</dbReference>
<dbReference type="Proteomes" id="UP000278756">
    <property type="component" value="Chromosome 1"/>
</dbReference>
<dbReference type="AlphaFoldDB" id="A0A3G9G6T8"/>
<dbReference type="GO" id="GO:0016139">
    <property type="term" value="P:glycoside catabolic process"/>
    <property type="evidence" value="ECO:0007669"/>
    <property type="project" value="TreeGrafter"/>
</dbReference>
<dbReference type="SMART" id="SM00812">
    <property type="entry name" value="Alpha_L_fucos"/>
    <property type="match status" value="1"/>
</dbReference>
<dbReference type="InterPro" id="IPR000933">
    <property type="entry name" value="Glyco_hydro_29"/>
</dbReference>
<gene>
    <name evidence="8" type="ORF">EM6_0536</name>
</gene>
<evidence type="ECO:0000256" key="2">
    <source>
        <dbReference type="ARBA" id="ARBA00012662"/>
    </source>
</evidence>
<evidence type="ECO:0000256" key="4">
    <source>
        <dbReference type="ARBA" id="ARBA00022801"/>
    </source>
</evidence>
<evidence type="ECO:0000256" key="5">
    <source>
        <dbReference type="ARBA" id="ARBA00023295"/>
    </source>
</evidence>
<dbReference type="InterPro" id="IPR008979">
    <property type="entry name" value="Galactose-bd-like_sf"/>
</dbReference>
<dbReference type="RefSeq" id="WP_126420138.1">
    <property type="nucleotide sequence ID" value="NZ_AP018827.1"/>
</dbReference>
<reference evidence="9" key="2">
    <citation type="journal article" date="2017" name="Plant Physiol. Biochem.">
        <title>Differential oxidative and antioxidative response of duckweed Lemna minor toward plant growth promoting/inhibiting bacteria.</title>
        <authorList>
            <person name="Ishizawa H."/>
            <person name="Kuroda M."/>
            <person name="Morikawa M."/>
            <person name="Ike M."/>
        </authorList>
    </citation>
    <scope>NUCLEOTIDE SEQUENCE [LARGE SCALE GENOMIC DNA]</scope>
    <source>
        <strain evidence="9">M6</strain>
    </source>
</reference>
<accession>A0A3G9G6T8</accession>
<protein>
    <recommendedName>
        <fullName evidence="2">alpha-L-fucosidase</fullName>
        <ecNumber evidence="2">3.2.1.51</ecNumber>
    </recommendedName>
</protein>